<dbReference type="Proteomes" id="UP000509626">
    <property type="component" value="Chromosome"/>
</dbReference>
<accession>A0A7D5LCZ5</accession>
<dbReference type="InterPro" id="IPR006311">
    <property type="entry name" value="TAT_signal"/>
</dbReference>
<evidence type="ECO:0000256" key="2">
    <source>
        <dbReference type="ARBA" id="ARBA00022448"/>
    </source>
</evidence>
<dbReference type="PANTHER" id="PTHR43649">
    <property type="entry name" value="ARABINOSE-BINDING PROTEIN-RELATED"/>
    <property type="match status" value="1"/>
</dbReference>
<comment type="similarity">
    <text evidence="1">Belongs to the bacterial solute-binding protein 1 family.</text>
</comment>
<organism evidence="4 5">
    <name type="scientific">Halorarum salinum</name>
    <dbReference type="NCBI Taxonomy" id="2743089"/>
    <lineage>
        <taxon>Archaea</taxon>
        <taxon>Methanobacteriati</taxon>
        <taxon>Methanobacteriota</taxon>
        <taxon>Stenosarchaea group</taxon>
        <taxon>Halobacteria</taxon>
        <taxon>Halobacteriales</taxon>
        <taxon>Haloferacaceae</taxon>
        <taxon>Halorarum</taxon>
    </lineage>
</organism>
<dbReference type="SUPFAM" id="SSF53850">
    <property type="entry name" value="Periplasmic binding protein-like II"/>
    <property type="match status" value="1"/>
</dbReference>
<dbReference type="PANTHER" id="PTHR43649:SF34">
    <property type="entry name" value="ABC TRANSPORTER PERIPLASMIC-BINDING PROTEIN YCJN-RELATED"/>
    <property type="match status" value="1"/>
</dbReference>
<name>A0A7D5LCZ5_9EURY</name>
<evidence type="ECO:0000256" key="3">
    <source>
        <dbReference type="ARBA" id="ARBA00022729"/>
    </source>
</evidence>
<keyword evidence="3" id="KW-0732">Signal</keyword>
<dbReference type="EMBL" id="CP058579">
    <property type="protein sequence ID" value="QLG64006.1"/>
    <property type="molecule type" value="Genomic_DNA"/>
</dbReference>
<dbReference type="InterPro" id="IPR006059">
    <property type="entry name" value="SBP"/>
</dbReference>
<sequence length="482" mass="51403">MPGGEAVTSSARLPRRTFLKSGAAAGLATGLAGCTLGRGDTSDGTVVQLAADSAANEAVDDINDALHDAGMPGDITVDVLPVSSDTAQQQYSQWLTAGLERPSLLRMDCGWTIPFILREQVANLDEELPDLASSVKENYFEASVSTATGPGGALHGVPLFSDFGLTLYRKDLVEDAGFDPSGWATGPRSWERFAEVVQEAQSGADTEYGYTFQAAVYEGLSCCTFNEWMASWGGSYFGARENLLRNVGERPVTVDAEPTVRAARMARSFLEGPDGESALDSIAGPLSPRAVLQWEEDSSLAAFTNGDAVAHRNWPYSVLEAGAEEAFGEDLGVMPMPFGVQPGEAEFDGMGGSVSALGGWHVTLNPNARHPEAAKEVLRAMSSDSFYLTLMELIGYVPPKPDLLDSREARDVDVVGRYVDTLKFAGEHALPRPSTVVWPIQSPRISQQVSSTLSGDRTPAAAMSELNGLLERIENNAVQEGS</sequence>
<dbReference type="KEGG" id="halu:HUG12_06765"/>
<evidence type="ECO:0000256" key="1">
    <source>
        <dbReference type="ARBA" id="ARBA00008520"/>
    </source>
</evidence>
<reference evidence="4 5" key="1">
    <citation type="submission" date="2020-06" db="EMBL/GenBank/DDBJ databases">
        <title>NJ-3-1, isolated from saline soil.</title>
        <authorList>
            <person name="Cui H.L."/>
            <person name="Shi X."/>
        </authorList>
    </citation>
    <scope>NUCLEOTIDE SEQUENCE [LARGE SCALE GENOMIC DNA]</scope>
    <source>
        <strain evidence="4 5">NJ-3-1</strain>
    </source>
</reference>
<dbReference type="Gene3D" id="3.40.190.10">
    <property type="entry name" value="Periplasmic binding protein-like II"/>
    <property type="match status" value="2"/>
</dbReference>
<dbReference type="Pfam" id="PF13416">
    <property type="entry name" value="SBP_bac_8"/>
    <property type="match status" value="1"/>
</dbReference>
<dbReference type="AlphaFoldDB" id="A0A7D5LCZ5"/>
<protein>
    <submittedName>
        <fullName evidence="4">Extracellular solute-binding protein</fullName>
    </submittedName>
</protein>
<gene>
    <name evidence="4" type="ORF">HUG12_06765</name>
</gene>
<keyword evidence="5" id="KW-1185">Reference proteome</keyword>
<evidence type="ECO:0000313" key="4">
    <source>
        <dbReference type="EMBL" id="QLG64006.1"/>
    </source>
</evidence>
<proteinExistence type="inferred from homology"/>
<dbReference type="PROSITE" id="PS51318">
    <property type="entry name" value="TAT"/>
    <property type="match status" value="1"/>
</dbReference>
<evidence type="ECO:0000313" key="5">
    <source>
        <dbReference type="Proteomes" id="UP000509626"/>
    </source>
</evidence>
<dbReference type="OrthoDB" id="328108at2157"/>
<keyword evidence="2" id="KW-0813">Transport</keyword>
<dbReference type="InterPro" id="IPR050490">
    <property type="entry name" value="Bact_solute-bd_prot1"/>
</dbReference>